<feature type="compositionally biased region" description="Polar residues" evidence="1">
    <location>
        <begin position="132"/>
        <end position="143"/>
    </location>
</feature>
<feature type="region of interest" description="Disordered" evidence="1">
    <location>
        <begin position="131"/>
        <end position="160"/>
    </location>
</feature>
<dbReference type="Proteomes" id="UP000749293">
    <property type="component" value="Unassembled WGS sequence"/>
</dbReference>
<organism evidence="2 3">
    <name type="scientific">Geosmithia morbida</name>
    <dbReference type="NCBI Taxonomy" id="1094350"/>
    <lineage>
        <taxon>Eukaryota</taxon>
        <taxon>Fungi</taxon>
        <taxon>Dikarya</taxon>
        <taxon>Ascomycota</taxon>
        <taxon>Pezizomycotina</taxon>
        <taxon>Sordariomycetes</taxon>
        <taxon>Hypocreomycetidae</taxon>
        <taxon>Hypocreales</taxon>
        <taxon>Bionectriaceae</taxon>
        <taxon>Geosmithia</taxon>
    </lineage>
</organism>
<reference evidence="2" key="1">
    <citation type="submission" date="2020-03" db="EMBL/GenBank/DDBJ databases">
        <title>Site-based positive gene gene selection in Geosmithia morbida across the United States reveals a broad range of putative effectors and factors for local host and environmental adapation.</title>
        <authorList>
            <person name="Onufrak A."/>
            <person name="Murdoch R.W."/>
            <person name="Gazis R."/>
            <person name="Huff M."/>
            <person name="Staton M."/>
            <person name="Klingeman W."/>
            <person name="Hadziabdic D."/>
        </authorList>
    </citation>
    <scope>NUCLEOTIDE SEQUENCE</scope>
    <source>
        <strain evidence="2">1262</strain>
    </source>
</reference>
<feature type="region of interest" description="Disordered" evidence="1">
    <location>
        <begin position="1"/>
        <end position="29"/>
    </location>
</feature>
<feature type="compositionally biased region" description="Polar residues" evidence="1">
    <location>
        <begin position="289"/>
        <end position="300"/>
    </location>
</feature>
<feature type="region of interest" description="Disordered" evidence="1">
    <location>
        <begin position="86"/>
        <end position="106"/>
    </location>
</feature>
<proteinExistence type="predicted"/>
<keyword evidence="3" id="KW-1185">Reference proteome</keyword>
<gene>
    <name evidence="2" type="ORF">GMORB2_4471</name>
</gene>
<dbReference type="EMBL" id="JAANYQ010000021">
    <property type="protein sequence ID" value="KAF4119805.1"/>
    <property type="molecule type" value="Genomic_DNA"/>
</dbReference>
<feature type="region of interest" description="Disordered" evidence="1">
    <location>
        <begin position="261"/>
        <end position="310"/>
    </location>
</feature>
<comment type="caution">
    <text evidence="2">The sequence shown here is derived from an EMBL/GenBank/DDBJ whole genome shotgun (WGS) entry which is preliminary data.</text>
</comment>
<sequence length="324" mass="35951">MSYPSQEALDLRRTGPTRHRKSLSTGGGRAWSQSEETYLVETRLQKMPYKHIAARLNKTELACRLHYHQISHGANRRRRNLSFSAVQFDHSSRAPSTDRLSPVSQRDEAPMPMAVSVSAVDPHSPPRLPSIMSASNSPQTNKTPAILPKPNPEASVPPSSYRAYSEGIHAQQQQQAQLKQHQRMVLPSMDAPMLKLDTALLPSASTPPSASHDSTHVDLMRLQAVYEAHRNTFWASIASEYGYNAAPSTLEQAWKSGRCCPPPQNMHHHSNTGPLTPFGSPIGDHGHGRSQSQERGSLSSILGPDVRSARDPWDRDMIRKMEVI</sequence>
<evidence type="ECO:0000256" key="1">
    <source>
        <dbReference type="SAM" id="MobiDB-lite"/>
    </source>
</evidence>
<dbReference type="OrthoDB" id="5399305at2759"/>
<name>A0A9P4YNG0_9HYPO</name>
<feature type="compositionally biased region" description="Polar residues" evidence="1">
    <location>
        <begin position="93"/>
        <end position="104"/>
    </location>
</feature>
<accession>A0A9P4YNG0</accession>
<evidence type="ECO:0008006" key="4">
    <source>
        <dbReference type="Google" id="ProtNLM"/>
    </source>
</evidence>
<evidence type="ECO:0000313" key="3">
    <source>
        <dbReference type="Proteomes" id="UP000749293"/>
    </source>
</evidence>
<protein>
    <recommendedName>
        <fullName evidence="4">Myb-like domain-containing protein</fullName>
    </recommendedName>
</protein>
<dbReference type="RefSeq" id="XP_035318457.1">
    <property type="nucleotide sequence ID" value="XM_035466446.1"/>
</dbReference>
<evidence type="ECO:0000313" key="2">
    <source>
        <dbReference type="EMBL" id="KAF4119805.1"/>
    </source>
</evidence>
<dbReference type="AlphaFoldDB" id="A0A9P4YNG0"/>
<dbReference type="GeneID" id="55970699"/>